<evidence type="ECO:0000256" key="5">
    <source>
        <dbReference type="ARBA" id="ARBA00022723"/>
    </source>
</evidence>
<dbReference type="InterPro" id="IPR006124">
    <property type="entry name" value="Metalloenzyme"/>
</dbReference>
<comment type="catalytic activity">
    <reaction evidence="1 9">
        <text>(2R)-2-phosphoglycerate = (2R)-3-phosphoglycerate</text>
        <dbReference type="Rhea" id="RHEA:15901"/>
        <dbReference type="ChEBI" id="CHEBI:58272"/>
        <dbReference type="ChEBI" id="CHEBI:58289"/>
        <dbReference type="EC" id="5.4.2.12"/>
    </reaction>
</comment>
<feature type="binding site" evidence="9 13">
    <location>
        <position position="11"/>
    </location>
    <ligand>
        <name>Mn(2+)</name>
        <dbReference type="ChEBI" id="CHEBI:29035"/>
        <label>2</label>
    </ligand>
</feature>
<feature type="active site" description="Phosphoserine intermediate" evidence="9 11">
    <location>
        <position position="61"/>
    </location>
</feature>
<gene>
    <name evidence="9" type="primary">gpmI</name>
    <name evidence="16" type="ORF">A2519_05175</name>
</gene>
<dbReference type="PIRSF" id="PIRSF001492">
    <property type="entry name" value="IPGAM"/>
    <property type="match status" value="1"/>
</dbReference>
<evidence type="ECO:0000256" key="11">
    <source>
        <dbReference type="PIRSR" id="PIRSR001492-1"/>
    </source>
</evidence>
<feature type="domain" description="BPG-independent PGAM N-terminal" evidence="15">
    <location>
        <begin position="81"/>
        <end position="289"/>
    </location>
</feature>
<sequence length="502" mass="55776">MKKPVCLIIRDGWGHAPASPSNGISCAKTDRTNEFNEKYPSTLIKAHGEYVGLVPGNQGNSEVGHLNIGAGRIVYQSMTRITKSIKDGDFFTNPALVQAIEFARKNNSALHLFGLVQDQGVHAVTEHCVALLDLCARQKFTNVLIHAFTDGRDTPPKSALTYLQQLQEGIDKHGVGRVASVMGRYYAMDRDQRWDRTEIAYNSLIRGQGIKVKNWREAIDDAYAHDENDEFIKPRIIDFKGIRDKDAIIFFNYRLDRVRQLTHAFTDEKFTSFSREKRAVYFTAFTDYYKGGNFSIAYGTMSNANIFGEYISAMGLRQLRCAETEKYAHVTFFFNGQREEPYPGEDRVLISSPKVATYDIQPEMSASEVRDKVVEAIKKDIYDVIIVNFANCDMVGHTGVFKAVLKAVKTVDICAGDVVDAVLAQGGSVIVTADHGNAEQMTLADGSPMTAHTTNEVPLILIGQGRVPLRNDGILADIAPTMLQILGMRQPAEMTGRSLILS</sequence>
<comment type="subunit">
    <text evidence="9">Monomer.</text>
</comment>
<dbReference type="GO" id="GO:0006007">
    <property type="term" value="P:glucose catabolic process"/>
    <property type="evidence" value="ECO:0007669"/>
    <property type="project" value="InterPro"/>
</dbReference>
<feature type="binding site" evidence="9 12">
    <location>
        <position position="326"/>
    </location>
    <ligand>
        <name>substrate</name>
    </ligand>
</feature>
<feature type="binding site" evidence="9 12">
    <location>
        <position position="184"/>
    </location>
    <ligand>
        <name>substrate</name>
    </ligand>
</feature>
<dbReference type="Gene3D" id="3.40.720.10">
    <property type="entry name" value="Alkaline Phosphatase, subunit A"/>
    <property type="match status" value="1"/>
</dbReference>
<comment type="caution">
    <text evidence="16">The sequence shown here is derived from an EMBL/GenBank/DDBJ whole genome shotgun (WGS) entry which is preliminary data.</text>
</comment>
<feature type="binding site" evidence="9 13">
    <location>
        <position position="434"/>
    </location>
    <ligand>
        <name>Mn(2+)</name>
        <dbReference type="ChEBI" id="CHEBI:29035"/>
        <label>2</label>
    </ligand>
</feature>
<dbReference type="InterPro" id="IPR036646">
    <property type="entry name" value="PGAM_B_sf"/>
</dbReference>
<comment type="pathway">
    <text evidence="3 9">Carbohydrate degradation; glycolysis; pyruvate from D-glyceraldehyde 3-phosphate: step 3/5.</text>
</comment>
<comment type="similarity">
    <text evidence="4 9">Belongs to the BPG-independent phosphoglycerate mutase family.</text>
</comment>
<proteinExistence type="inferred from homology"/>
<dbReference type="CDD" id="cd16010">
    <property type="entry name" value="iPGM"/>
    <property type="match status" value="1"/>
</dbReference>
<keyword evidence="7 9" id="KW-0464">Manganese</keyword>
<feature type="binding site" evidence="9 13">
    <location>
        <position position="393"/>
    </location>
    <ligand>
        <name>Mn(2+)</name>
        <dbReference type="ChEBI" id="CHEBI:29035"/>
        <label>1</label>
    </ligand>
</feature>
<reference evidence="16 17" key="1">
    <citation type="journal article" date="2016" name="Nat. Commun.">
        <title>Thousands of microbial genomes shed light on interconnected biogeochemical processes in an aquifer system.</title>
        <authorList>
            <person name="Anantharaman K."/>
            <person name="Brown C.T."/>
            <person name="Hug L.A."/>
            <person name="Sharon I."/>
            <person name="Castelle C.J."/>
            <person name="Probst A.J."/>
            <person name="Thomas B.C."/>
            <person name="Singh A."/>
            <person name="Wilkins M.J."/>
            <person name="Karaoz U."/>
            <person name="Brodie E.L."/>
            <person name="Williams K.H."/>
            <person name="Hubbard S.S."/>
            <person name="Banfield J.F."/>
        </authorList>
    </citation>
    <scope>NUCLEOTIDE SEQUENCE [LARGE SCALE GENOMIC DNA]</scope>
</reference>
<evidence type="ECO:0000256" key="8">
    <source>
        <dbReference type="ARBA" id="ARBA00023235"/>
    </source>
</evidence>
<name>A0A1F7F968_UNCRA</name>
<dbReference type="AlphaFoldDB" id="A0A1F7F968"/>
<dbReference type="SUPFAM" id="SSF53649">
    <property type="entry name" value="Alkaline phosphatase-like"/>
    <property type="match status" value="1"/>
</dbReference>
<dbReference type="GO" id="GO:0005829">
    <property type="term" value="C:cytosol"/>
    <property type="evidence" value="ECO:0007669"/>
    <property type="project" value="TreeGrafter"/>
</dbReference>
<dbReference type="PANTHER" id="PTHR31637">
    <property type="entry name" value="2,3-BISPHOSPHOGLYCERATE-INDEPENDENT PHOSPHOGLYCERATE MUTASE"/>
    <property type="match status" value="1"/>
</dbReference>
<feature type="binding site" evidence="9 12">
    <location>
        <position position="190"/>
    </location>
    <ligand>
        <name>substrate</name>
    </ligand>
</feature>
<evidence type="ECO:0000256" key="1">
    <source>
        <dbReference type="ARBA" id="ARBA00000370"/>
    </source>
</evidence>
<comment type="function">
    <text evidence="2 9">Catalyzes the interconversion of 2-phosphoglycerate and 3-phosphoglycerate.</text>
</comment>
<dbReference type="GO" id="GO:0030145">
    <property type="term" value="F:manganese ion binding"/>
    <property type="evidence" value="ECO:0007669"/>
    <property type="project" value="UniProtKB-UniRule"/>
</dbReference>
<feature type="binding site" evidence="9 13">
    <location>
        <position position="61"/>
    </location>
    <ligand>
        <name>Mn(2+)</name>
        <dbReference type="ChEBI" id="CHEBI:29035"/>
        <label>2</label>
    </ligand>
</feature>
<dbReference type="GO" id="GO:0006096">
    <property type="term" value="P:glycolytic process"/>
    <property type="evidence" value="ECO:0007669"/>
    <property type="project" value="UniProtKB-UniRule"/>
</dbReference>
<dbReference type="InterPro" id="IPR017850">
    <property type="entry name" value="Alkaline_phosphatase_core_sf"/>
</dbReference>
<evidence type="ECO:0000256" key="12">
    <source>
        <dbReference type="PIRSR" id="PIRSR001492-2"/>
    </source>
</evidence>
<evidence type="ECO:0000256" key="9">
    <source>
        <dbReference type="HAMAP-Rule" id="MF_01038"/>
    </source>
</evidence>
<keyword evidence="6 9" id="KW-0324">Glycolysis</keyword>
<dbReference type="Pfam" id="PF06415">
    <property type="entry name" value="iPGM_N"/>
    <property type="match status" value="1"/>
</dbReference>
<evidence type="ECO:0000313" key="17">
    <source>
        <dbReference type="Proteomes" id="UP000179243"/>
    </source>
</evidence>
<keyword evidence="8 9" id="KW-0413">Isomerase</keyword>
<organism evidence="16 17">
    <name type="scientific">Candidatus Raymondbacteria bacterium RIFOXYD12_FULL_49_13</name>
    <dbReference type="NCBI Taxonomy" id="1817890"/>
    <lineage>
        <taxon>Bacteria</taxon>
        <taxon>Raymondiibacteriota</taxon>
    </lineage>
</organism>
<dbReference type="NCBIfam" id="TIGR01307">
    <property type="entry name" value="pgm_bpd_ind"/>
    <property type="match status" value="1"/>
</dbReference>
<accession>A0A1F7F968</accession>
<evidence type="ECO:0000256" key="3">
    <source>
        <dbReference type="ARBA" id="ARBA00004798"/>
    </source>
</evidence>
<evidence type="ECO:0000256" key="4">
    <source>
        <dbReference type="ARBA" id="ARBA00008819"/>
    </source>
</evidence>
<feature type="binding site" evidence="9 13">
    <location>
        <position position="435"/>
    </location>
    <ligand>
        <name>Mn(2+)</name>
        <dbReference type="ChEBI" id="CHEBI:29035"/>
        <label>2</label>
    </ligand>
</feature>
<feature type="domain" description="Metalloenzyme" evidence="14">
    <location>
        <begin position="3"/>
        <end position="489"/>
    </location>
</feature>
<dbReference type="Pfam" id="PF01676">
    <property type="entry name" value="Metalloenzyme"/>
    <property type="match status" value="1"/>
</dbReference>
<evidence type="ECO:0000256" key="10">
    <source>
        <dbReference type="NCBIfam" id="TIGR01307"/>
    </source>
</evidence>
<dbReference type="InterPro" id="IPR005995">
    <property type="entry name" value="Pgm_bpd_ind"/>
</dbReference>
<dbReference type="FunFam" id="3.40.1450.10:FF:000002">
    <property type="entry name" value="2,3-bisphosphoglycerate-independent phosphoglycerate mutase"/>
    <property type="match status" value="1"/>
</dbReference>
<dbReference type="Gene3D" id="3.40.1450.10">
    <property type="entry name" value="BPG-independent phosphoglycerate mutase, domain B"/>
    <property type="match status" value="1"/>
</dbReference>
<dbReference type="Proteomes" id="UP000179243">
    <property type="component" value="Unassembled WGS sequence"/>
</dbReference>
<dbReference type="InterPro" id="IPR011258">
    <property type="entry name" value="BPG-indep_PGM_N"/>
</dbReference>
<feature type="binding site" evidence="9 12">
    <location>
        <begin position="152"/>
        <end position="153"/>
    </location>
    <ligand>
        <name>substrate</name>
    </ligand>
</feature>
<feature type="binding site" evidence="9 12">
    <location>
        <begin position="254"/>
        <end position="257"/>
    </location>
    <ligand>
        <name>substrate</name>
    </ligand>
</feature>
<evidence type="ECO:0000256" key="7">
    <source>
        <dbReference type="ARBA" id="ARBA00023211"/>
    </source>
</evidence>
<dbReference type="HAMAP" id="MF_01038">
    <property type="entry name" value="GpmI"/>
    <property type="match status" value="1"/>
</dbReference>
<feature type="binding site" evidence="9 13">
    <location>
        <position position="452"/>
    </location>
    <ligand>
        <name>Mn(2+)</name>
        <dbReference type="ChEBI" id="CHEBI:29035"/>
        <label>1</label>
    </ligand>
</feature>
<evidence type="ECO:0000256" key="2">
    <source>
        <dbReference type="ARBA" id="ARBA00002315"/>
    </source>
</evidence>
<evidence type="ECO:0000313" key="16">
    <source>
        <dbReference type="EMBL" id="OGK03219.1"/>
    </source>
</evidence>
<evidence type="ECO:0000256" key="6">
    <source>
        <dbReference type="ARBA" id="ARBA00023152"/>
    </source>
</evidence>
<dbReference type="UniPathway" id="UPA00109">
    <property type="reaction ID" value="UER00186"/>
</dbReference>
<feature type="binding site" evidence="9 13">
    <location>
        <position position="397"/>
    </location>
    <ligand>
        <name>Mn(2+)</name>
        <dbReference type="ChEBI" id="CHEBI:29035"/>
        <label>1</label>
    </ligand>
</feature>
<evidence type="ECO:0000259" key="15">
    <source>
        <dbReference type="Pfam" id="PF06415"/>
    </source>
</evidence>
<evidence type="ECO:0000259" key="14">
    <source>
        <dbReference type="Pfam" id="PF01676"/>
    </source>
</evidence>
<dbReference type="GO" id="GO:0004619">
    <property type="term" value="F:phosphoglycerate mutase activity"/>
    <property type="evidence" value="ECO:0007669"/>
    <property type="project" value="UniProtKB-UniRule"/>
</dbReference>
<protein>
    <recommendedName>
        <fullName evidence="9 10">2,3-bisphosphoglycerate-independent phosphoglycerate mutase</fullName>
        <shortName evidence="9">BPG-independent PGAM</shortName>
        <shortName evidence="9">Phosphoglyceromutase</shortName>
        <shortName evidence="9">iPGM</shortName>
        <ecNumber evidence="9 10">5.4.2.12</ecNumber>
    </recommendedName>
</protein>
<dbReference type="EMBL" id="MFYX01000094">
    <property type="protein sequence ID" value="OGK03219.1"/>
    <property type="molecule type" value="Genomic_DNA"/>
</dbReference>
<evidence type="ECO:0000256" key="13">
    <source>
        <dbReference type="PIRSR" id="PIRSR001492-3"/>
    </source>
</evidence>
<keyword evidence="5 9" id="KW-0479">Metal-binding</keyword>
<dbReference type="PANTHER" id="PTHR31637:SF0">
    <property type="entry name" value="2,3-BISPHOSPHOGLYCERATE-INDEPENDENT PHOSPHOGLYCERATE MUTASE"/>
    <property type="match status" value="1"/>
</dbReference>
<feature type="binding site" evidence="9 12">
    <location>
        <position position="122"/>
    </location>
    <ligand>
        <name>substrate</name>
    </ligand>
</feature>
<comment type="cofactor">
    <cofactor evidence="9">
        <name>Mn(2+)</name>
        <dbReference type="ChEBI" id="CHEBI:29035"/>
    </cofactor>
    <text evidence="9">Binds 2 manganese ions per subunit.</text>
</comment>
<dbReference type="SUPFAM" id="SSF64158">
    <property type="entry name" value="2,3-Bisphosphoglycerate-independent phosphoglycerate mutase, substrate-binding domain"/>
    <property type="match status" value="1"/>
</dbReference>
<dbReference type="EC" id="5.4.2.12" evidence="9 10"/>